<organism evidence="2 3">
    <name type="scientific">Staurois parvus</name>
    <dbReference type="NCBI Taxonomy" id="386267"/>
    <lineage>
        <taxon>Eukaryota</taxon>
        <taxon>Metazoa</taxon>
        <taxon>Chordata</taxon>
        <taxon>Craniata</taxon>
        <taxon>Vertebrata</taxon>
        <taxon>Euteleostomi</taxon>
        <taxon>Amphibia</taxon>
        <taxon>Batrachia</taxon>
        <taxon>Anura</taxon>
        <taxon>Neobatrachia</taxon>
        <taxon>Ranoidea</taxon>
        <taxon>Ranidae</taxon>
        <taxon>Staurois</taxon>
    </lineage>
</organism>
<accession>A0ABN9FLQ8</accession>
<feature type="chain" id="PRO_5045904676" evidence="1">
    <location>
        <begin position="18"/>
        <end position="44"/>
    </location>
</feature>
<feature type="signal peptide" evidence="1">
    <location>
        <begin position="1"/>
        <end position="17"/>
    </location>
</feature>
<reference evidence="2" key="1">
    <citation type="submission" date="2023-05" db="EMBL/GenBank/DDBJ databases">
        <authorList>
            <person name="Stuckert A."/>
        </authorList>
    </citation>
    <scope>NUCLEOTIDE SEQUENCE</scope>
</reference>
<proteinExistence type="predicted"/>
<sequence>MLSLGALLQVFFSLESACYQHMANQGCPYRGSGVMQPHRTIRGE</sequence>
<dbReference type="Proteomes" id="UP001162483">
    <property type="component" value="Unassembled WGS sequence"/>
</dbReference>
<keyword evidence="3" id="KW-1185">Reference proteome</keyword>
<evidence type="ECO:0000313" key="3">
    <source>
        <dbReference type="Proteomes" id="UP001162483"/>
    </source>
</evidence>
<keyword evidence="1" id="KW-0732">Signal</keyword>
<protein>
    <submittedName>
        <fullName evidence="2">Uncharacterized protein</fullName>
    </submittedName>
</protein>
<evidence type="ECO:0000313" key="2">
    <source>
        <dbReference type="EMBL" id="CAI9596343.1"/>
    </source>
</evidence>
<comment type="caution">
    <text evidence="2">The sequence shown here is derived from an EMBL/GenBank/DDBJ whole genome shotgun (WGS) entry which is preliminary data.</text>
</comment>
<gene>
    <name evidence="2" type="ORF">SPARVUS_LOCUS12059178</name>
</gene>
<dbReference type="EMBL" id="CATNWA010016913">
    <property type="protein sequence ID" value="CAI9596343.1"/>
    <property type="molecule type" value="Genomic_DNA"/>
</dbReference>
<evidence type="ECO:0000256" key="1">
    <source>
        <dbReference type="SAM" id="SignalP"/>
    </source>
</evidence>
<name>A0ABN9FLQ8_9NEOB</name>